<comment type="caution">
    <text evidence="1">The sequence shown here is derived from an EMBL/GenBank/DDBJ whole genome shotgun (WGS) entry which is preliminary data.</text>
</comment>
<name>A0ABW8TDL8_9CLOT</name>
<dbReference type="EMBL" id="JBJIAA010000006">
    <property type="protein sequence ID" value="MFL0250346.1"/>
    <property type="molecule type" value="Genomic_DNA"/>
</dbReference>
<gene>
    <name evidence="1" type="ORF">ACJDT4_07905</name>
</gene>
<accession>A0ABW8TDL8</accession>
<reference evidence="1 2" key="1">
    <citation type="submission" date="2024-11" db="EMBL/GenBank/DDBJ databases">
        <authorList>
            <person name="Heng Y.C."/>
            <person name="Lim A.C.H."/>
            <person name="Lee J.K.Y."/>
            <person name="Kittelmann S."/>
        </authorList>
    </citation>
    <scope>NUCLEOTIDE SEQUENCE [LARGE SCALE GENOMIC DNA]</scope>
    <source>
        <strain evidence="1 2">WILCCON 0114</strain>
    </source>
</reference>
<proteinExistence type="predicted"/>
<organism evidence="1 2">
    <name type="scientific">Clostridium neuense</name>
    <dbReference type="NCBI Taxonomy" id="1728934"/>
    <lineage>
        <taxon>Bacteria</taxon>
        <taxon>Bacillati</taxon>
        <taxon>Bacillota</taxon>
        <taxon>Clostridia</taxon>
        <taxon>Eubacteriales</taxon>
        <taxon>Clostridiaceae</taxon>
        <taxon>Clostridium</taxon>
    </lineage>
</organism>
<dbReference type="RefSeq" id="WP_406787018.1">
    <property type="nucleotide sequence ID" value="NZ_JBJIAA010000006.1"/>
</dbReference>
<protein>
    <submittedName>
        <fullName evidence="1">Uncharacterized protein</fullName>
    </submittedName>
</protein>
<sequence length="148" mass="17316">MNAQEIIENVVREGKWIKNNIGATRVQCFKLVEEEKKLMVIIVSDKLECPISSAVEKIMAMDTGIVLFYDGQYYQRVEKNEYDLYKKYLSKDEWNIVLGNEPIENLIKNDLISDKDEISAEVHDNTEAYISRSYDKSDTDKLNYIYNK</sequence>
<dbReference type="Proteomes" id="UP001623592">
    <property type="component" value="Unassembled WGS sequence"/>
</dbReference>
<evidence type="ECO:0000313" key="2">
    <source>
        <dbReference type="Proteomes" id="UP001623592"/>
    </source>
</evidence>
<keyword evidence="2" id="KW-1185">Reference proteome</keyword>
<evidence type="ECO:0000313" key="1">
    <source>
        <dbReference type="EMBL" id="MFL0250346.1"/>
    </source>
</evidence>